<dbReference type="InterPro" id="IPR021737">
    <property type="entry name" value="Phage_phiKZ_Orf197"/>
</dbReference>
<protein>
    <recommendedName>
        <fullName evidence="4">DUF3307 domain-containing protein</fullName>
    </recommendedName>
</protein>
<dbReference type="RefSeq" id="WP_072866872.1">
    <property type="nucleotide sequence ID" value="NZ_FQZM01000003.1"/>
</dbReference>
<dbReference type="OrthoDB" id="5122730at2"/>
<feature type="transmembrane region" description="Helical" evidence="1">
    <location>
        <begin position="53"/>
        <end position="70"/>
    </location>
</feature>
<evidence type="ECO:0000256" key="1">
    <source>
        <dbReference type="SAM" id="Phobius"/>
    </source>
</evidence>
<dbReference type="EMBL" id="FQZM01000003">
    <property type="protein sequence ID" value="SHI36972.1"/>
    <property type="molecule type" value="Genomic_DNA"/>
</dbReference>
<proteinExistence type="predicted"/>
<sequence>MNLFSWLIVGHLIGDFLLQTRWMAEGKTRHWFPLVVHALVYTAAVYLSSLPAAGLSLPATALVFLAHLVLDRRLLVDFWARRITGTVDIPWLSVIIDQSWHVVVLAVATLL</sequence>
<evidence type="ECO:0000313" key="3">
    <source>
        <dbReference type="Proteomes" id="UP000184529"/>
    </source>
</evidence>
<dbReference type="Proteomes" id="UP000184529">
    <property type="component" value="Unassembled WGS sequence"/>
</dbReference>
<keyword evidence="3" id="KW-1185">Reference proteome</keyword>
<feature type="transmembrane region" description="Helical" evidence="1">
    <location>
        <begin position="6"/>
        <end position="24"/>
    </location>
</feature>
<keyword evidence="1" id="KW-1133">Transmembrane helix</keyword>
<keyword evidence="1" id="KW-0472">Membrane</keyword>
<dbReference type="STRING" id="1121432.SAMN02745219_00180"/>
<name>A0A1M6AKH7_9FIRM</name>
<dbReference type="Pfam" id="PF11750">
    <property type="entry name" value="DUF3307"/>
    <property type="match status" value="1"/>
</dbReference>
<reference evidence="3" key="1">
    <citation type="submission" date="2016-11" db="EMBL/GenBank/DDBJ databases">
        <authorList>
            <person name="Varghese N."/>
            <person name="Submissions S."/>
        </authorList>
    </citation>
    <scope>NUCLEOTIDE SEQUENCE [LARGE SCALE GENOMIC DNA]</scope>
    <source>
        <strain evidence="3">DSM 16057</strain>
    </source>
</reference>
<keyword evidence="1" id="KW-0812">Transmembrane</keyword>
<gene>
    <name evidence="2" type="ORF">SAMN02745219_00180</name>
</gene>
<evidence type="ECO:0000313" key="2">
    <source>
        <dbReference type="EMBL" id="SHI36972.1"/>
    </source>
</evidence>
<evidence type="ECO:0008006" key="4">
    <source>
        <dbReference type="Google" id="ProtNLM"/>
    </source>
</evidence>
<organism evidence="2 3">
    <name type="scientific">Desulfofundulus thermosubterraneus DSM 16057</name>
    <dbReference type="NCBI Taxonomy" id="1121432"/>
    <lineage>
        <taxon>Bacteria</taxon>
        <taxon>Bacillati</taxon>
        <taxon>Bacillota</taxon>
        <taxon>Clostridia</taxon>
        <taxon>Eubacteriales</taxon>
        <taxon>Peptococcaceae</taxon>
        <taxon>Desulfofundulus</taxon>
    </lineage>
</organism>
<accession>A0A1M6AKH7</accession>
<dbReference type="AlphaFoldDB" id="A0A1M6AKH7"/>